<dbReference type="GeneID" id="103504867"/>
<keyword evidence="6 7" id="KW-0472">Membrane</keyword>
<dbReference type="GO" id="GO:0016020">
    <property type="term" value="C:membrane"/>
    <property type="evidence" value="ECO:0007669"/>
    <property type="project" value="UniProtKB-SubCell"/>
</dbReference>
<dbReference type="InterPro" id="IPR003439">
    <property type="entry name" value="ABC_transporter-like_ATP-bd"/>
</dbReference>
<dbReference type="GO" id="GO:0140359">
    <property type="term" value="F:ABC-type transporter activity"/>
    <property type="evidence" value="ECO:0007669"/>
    <property type="project" value="InterPro"/>
</dbReference>
<dbReference type="Pfam" id="PF00005">
    <property type="entry name" value="ABC_tran"/>
    <property type="match status" value="1"/>
</dbReference>
<protein>
    <submittedName>
        <fullName evidence="10">ABC transporter G family member 20-like</fullName>
    </submittedName>
</protein>
<dbReference type="Proteomes" id="UP000079169">
    <property type="component" value="Unplaced"/>
</dbReference>
<dbReference type="GO" id="GO:0016887">
    <property type="term" value="F:ATP hydrolysis activity"/>
    <property type="evidence" value="ECO:0007669"/>
    <property type="project" value="InterPro"/>
</dbReference>
<dbReference type="InterPro" id="IPR013525">
    <property type="entry name" value="ABC2_TM"/>
</dbReference>
<feature type="transmembrane region" description="Helical" evidence="7">
    <location>
        <begin position="602"/>
        <end position="622"/>
    </location>
</feature>
<dbReference type="CDD" id="cd03230">
    <property type="entry name" value="ABC_DR_subfamily_A"/>
    <property type="match status" value="1"/>
</dbReference>
<gene>
    <name evidence="10" type="primary">LOC103504867</name>
</gene>
<keyword evidence="9" id="KW-1185">Reference proteome</keyword>
<evidence type="ECO:0000256" key="2">
    <source>
        <dbReference type="ARBA" id="ARBA00022692"/>
    </source>
</evidence>
<feature type="transmembrane region" description="Helical" evidence="7">
    <location>
        <begin position="575"/>
        <end position="595"/>
    </location>
</feature>
<dbReference type="InterPro" id="IPR027417">
    <property type="entry name" value="P-loop_NTPase"/>
</dbReference>
<feature type="transmembrane region" description="Helical" evidence="7">
    <location>
        <begin position="495"/>
        <end position="514"/>
    </location>
</feature>
<dbReference type="GO" id="GO:0005524">
    <property type="term" value="F:ATP binding"/>
    <property type="evidence" value="ECO:0007669"/>
    <property type="project" value="UniProtKB-KW"/>
</dbReference>
<dbReference type="SMART" id="SM00382">
    <property type="entry name" value="AAA"/>
    <property type="match status" value="1"/>
</dbReference>
<dbReference type="PROSITE" id="PS00211">
    <property type="entry name" value="ABC_TRANSPORTER_1"/>
    <property type="match status" value="1"/>
</dbReference>
<dbReference type="SUPFAM" id="SSF52540">
    <property type="entry name" value="P-loop containing nucleoside triphosphate hydrolases"/>
    <property type="match status" value="1"/>
</dbReference>
<comment type="subcellular location">
    <subcellularLocation>
        <location evidence="1">Membrane</location>
        <topology evidence="1">Multi-pass membrane protein</topology>
    </subcellularLocation>
</comment>
<dbReference type="STRING" id="121845.A0A3Q0IIT5"/>
<reference evidence="10" key="1">
    <citation type="submission" date="2025-08" db="UniProtKB">
        <authorList>
            <consortium name="RefSeq"/>
        </authorList>
    </citation>
    <scope>IDENTIFICATION</scope>
</reference>
<dbReference type="PANTHER" id="PTHR43038:SF3">
    <property type="entry name" value="ABC TRANSPORTER G FAMILY MEMBER 20 ISOFORM X1"/>
    <property type="match status" value="1"/>
</dbReference>
<accession>A0A3Q0IIT5</accession>
<dbReference type="Gene3D" id="3.40.50.300">
    <property type="entry name" value="P-loop containing nucleotide triphosphate hydrolases"/>
    <property type="match status" value="1"/>
</dbReference>
<evidence type="ECO:0000256" key="3">
    <source>
        <dbReference type="ARBA" id="ARBA00022741"/>
    </source>
</evidence>
<dbReference type="InterPro" id="IPR003593">
    <property type="entry name" value="AAA+_ATPase"/>
</dbReference>
<evidence type="ECO:0000256" key="1">
    <source>
        <dbReference type="ARBA" id="ARBA00004141"/>
    </source>
</evidence>
<keyword evidence="2 7" id="KW-0812">Transmembrane</keyword>
<feature type="transmembrane region" description="Helical" evidence="7">
    <location>
        <begin position="661"/>
        <end position="683"/>
    </location>
</feature>
<evidence type="ECO:0000256" key="4">
    <source>
        <dbReference type="ARBA" id="ARBA00022840"/>
    </source>
</evidence>
<evidence type="ECO:0000313" key="9">
    <source>
        <dbReference type="Proteomes" id="UP000079169"/>
    </source>
</evidence>
<dbReference type="RefSeq" id="XP_026676109.1">
    <property type="nucleotide sequence ID" value="XM_026820308.1"/>
</dbReference>
<dbReference type="KEGG" id="dci:103504867"/>
<keyword evidence="3" id="KW-0547">Nucleotide-binding</keyword>
<proteinExistence type="predicted"/>
<dbReference type="PROSITE" id="PS50893">
    <property type="entry name" value="ABC_TRANSPORTER_2"/>
    <property type="match status" value="1"/>
</dbReference>
<dbReference type="AlphaFoldDB" id="A0A3Q0IIT5"/>
<keyword evidence="5 7" id="KW-1133">Transmembrane helix</keyword>
<feature type="transmembrane region" description="Helical" evidence="7">
    <location>
        <begin position="535"/>
        <end position="563"/>
    </location>
</feature>
<dbReference type="OrthoDB" id="10255969at2759"/>
<evidence type="ECO:0000256" key="6">
    <source>
        <dbReference type="ARBA" id="ARBA00023136"/>
    </source>
</evidence>
<organism evidence="9 10">
    <name type="scientific">Diaphorina citri</name>
    <name type="common">Asian citrus psyllid</name>
    <dbReference type="NCBI Taxonomy" id="121845"/>
    <lineage>
        <taxon>Eukaryota</taxon>
        <taxon>Metazoa</taxon>
        <taxon>Ecdysozoa</taxon>
        <taxon>Arthropoda</taxon>
        <taxon>Hexapoda</taxon>
        <taxon>Insecta</taxon>
        <taxon>Pterygota</taxon>
        <taxon>Neoptera</taxon>
        <taxon>Paraneoptera</taxon>
        <taxon>Hemiptera</taxon>
        <taxon>Sternorrhyncha</taxon>
        <taxon>Psylloidea</taxon>
        <taxon>Psyllidae</taxon>
        <taxon>Diaphorininae</taxon>
        <taxon>Diaphorina</taxon>
    </lineage>
</organism>
<feature type="domain" description="ABC transporter" evidence="8">
    <location>
        <begin position="14"/>
        <end position="236"/>
    </location>
</feature>
<dbReference type="InterPro" id="IPR017871">
    <property type="entry name" value="ABC_transporter-like_CS"/>
</dbReference>
<evidence type="ECO:0000256" key="7">
    <source>
        <dbReference type="SAM" id="Phobius"/>
    </source>
</evidence>
<evidence type="ECO:0000256" key="5">
    <source>
        <dbReference type="ARBA" id="ARBA00022989"/>
    </source>
</evidence>
<keyword evidence="4" id="KW-0067">ATP-binding</keyword>
<evidence type="ECO:0000259" key="8">
    <source>
        <dbReference type="PROSITE" id="PS50893"/>
    </source>
</evidence>
<dbReference type="PaxDb" id="121845-A0A3Q0IIT5"/>
<evidence type="ECO:0000313" key="10">
    <source>
        <dbReference type="RefSeq" id="XP_026676109.1"/>
    </source>
</evidence>
<name>A0A3Q0IIT5_DIACI</name>
<sequence>MSGIAFSDHLSLAVAVRSAYKTYDNEHYVLKGLNLSVPENKIYSLLGPSGCGKTTLLHCLLGRGSLNAGRVVLKYRKISEIGHMPQNVALHKELTISELFLYYGMMFNMDEETVREKSRFLLKFLELPSDQNRVVDSLSGGQQRRVSFALSIFHDPKLLILDEPTVGLDPMLCESIWNMLREMTHHGKTIIITTHYIEEAKGSHMVGIMRRGKLLAEKDPLRLLEELGCEYLEDAFLQLCKEDELISEEADITPDLSYILPDKHSGSQTVNYDTPFSMHRFKAQFTKNLWMLRRALLITLFVLVLPFVQISTFQMATGADPIDLPIAFVNREMPYSNSHCSNLSVNIFSDCFMNETSDVYLSCNMLGTLRRKKLKLIEYPTLDAARRAVVKNDVWALLHFHENFTNHLATRFNDGTSVRNDTIEMANIDTYIDQSNQLLSHFIKTKMLQTYREVMKMAFDTCDLDPSISRLPIKFMDPIYGSENTSFRDYTGPSMLSLTAFYIPVLYTGAMLMFEKDGGLLERIMISGMKFSEIAASHFVIQIVFIVVQNFGSMCLMYTPMFFNSPFEGSVVTTYFLLLAISLVGMLFGFVIALLSKSQTDAAYFGIGCNFLMKFLCGMMWPTQGMNHYLQIFSYFLPITLATDALRSLGSRGWDITHPDILLGFGTTLLWIPILGCTAAFIMKKKSNWFE</sequence>
<dbReference type="PANTHER" id="PTHR43038">
    <property type="entry name" value="ATP-BINDING CASSETTE, SUB-FAMILY H, MEMBER 1"/>
    <property type="match status" value="1"/>
</dbReference>
<dbReference type="Pfam" id="PF12698">
    <property type="entry name" value="ABC2_membrane_3"/>
    <property type="match status" value="1"/>
</dbReference>